<dbReference type="FunFam" id="1.10.510.10:FF:000019">
    <property type="entry name" value="Ephrin type-A receptor 5"/>
    <property type="match status" value="1"/>
</dbReference>
<evidence type="ECO:0000256" key="20">
    <source>
        <dbReference type="ARBA" id="ARBA00051243"/>
    </source>
</evidence>
<dbReference type="Gene3D" id="1.10.510.10">
    <property type="entry name" value="Transferase(Phosphotransferase) domain 1"/>
    <property type="match status" value="1"/>
</dbReference>
<dbReference type="PROSITE" id="PS50853">
    <property type="entry name" value="FN3"/>
    <property type="match status" value="1"/>
</dbReference>
<evidence type="ECO:0000256" key="6">
    <source>
        <dbReference type="ARBA" id="ARBA00022679"/>
    </source>
</evidence>
<dbReference type="InterPro" id="IPR000719">
    <property type="entry name" value="Prot_kinase_dom"/>
</dbReference>
<dbReference type="InterPro" id="IPR013783">
    <property type="entry name" value="Ig-like_fold"/>
</dbReference>
<dbReference type="InterPro" id="IPR008979">
    <property type="entry name" value="Galactose-bd-like_sf"/>
</dbReference>
<dbReference type="Proteomes" id="UP000007635">
    <property type="component" value="Chromosome XII"/>
</dbReference>
<keyword evidence="11" id="KW-0418">Kinase</keyword>
<keyword evidence="18" id="KW-0675">Receptor</keyword>
<dbReference type="InterPro" id="IPR027936">
    <property type="entry name" value="Eph_TM"/>
</dbReference>
<evidence type="ECO:0000256" key="17">
    <source>
        <dbReference type="ARBA" id="ARBA00023137"/>
    </source>
</evidence>
<dbReference type="EC" id="2.7.10.1" evidence="2"/>
<dbReference type="FunCoup" id="G3NNY5">
    <property type="interactions" value="955"/>
</dbReference>
<dbReference type="InParanoid" id="G3NNY5"/>
<evidence type="ECO:0000256" key="14">
    <source>
        <dbReference type="ARBA" id="ARBA00022889"/>
    </source>
</evidence>
<dbReference type="PIRSF" id="PIRSF000666">
    <property type="entry name" value="TyrPK_ephrin_receptor"/>
    <property type="match status" value="1"/>
</dbReference>
<dbReference type="SUPFAM" id="SSF49785">
    <property type="entry name" value="Galactose-binding domain-like"/>
    <property type="match status" value="1"/>
</dbReference>
<keyword evidence="12 22" id="KW-0067">ATP-binding</keyword>
<dbReference type="InterPro" id="IPR011009">
    <property type="entry name" value="Kinase-like_dom_sf"/>
</dbReference>
<feature type="domain" description="Protein kinase" evidence="25">
    <location>
        <begin position="623"/>
        <end position="884"/>
    </location>
</feature>
<dbReference type="SUPFAM" id="SSF49265">
    <property type="entry name" value="Fibronectin type III"/>
    <property type="match status" value="1"/>
</dbReference>
<dbReference type="CDD" id="cd00055">
    <property type="entry name" value="EGF_Lam"/>
    <property type="match status" value="1"/>
</dbReference>
<keyword evidence="4" id="KW-0597">Phosphoprotein</keyword>
<dbReference type="Pfam" id="PF00041">
    <property type="entry name" value="fn3"/>
    <property type="match status" value="1"/>
</dbReference>
<reference evidence="29" key="2">
    <citation type="submission" date="2025-08" db="UniProtKB">
        <authorList>
            <consortium name="Ensembl"/>
        </authorList>
    </citation>
    <scope>IDENTIFICATION</scope>
</reference>
<dbReference type="PANTHER" id="PTHR46877:SF20">
    <property type="entry name" value="RECEPTOR PROTEIN-TYROSINE KINASE"/>
    <property type="match status" value="1"/>
</dbReference>
<dbReference type="InterPro" id="IPR013761">
    <property type="entry name" value="SAM/pointed_sf"/>
</dbReference>
<keyword evidence="5" id="KW-0037">Angiogenesis</keyword>
<evidence type="ECO:0000256" key="18">
    <source>
        <dbReference type="ARBA" id="ARBA00023170"/>
    </source>
</evidence>
<dbReference type="GO" id="GO:0005524">
    <property type="term" value="F:ATP binding"/>
    <property type="evidence" value="ECO:0007669"/>
    <property type="project" value="UniProtKB-UniRule"/>
</dbReference>
<keyword evidence="13" id="KW-0832">Ubl conjugation</keyword>
<evidence type="ECO:0000256" key="24">
    <source>
        <dbReference type="PROSITE-ProRule" id="PRU10141"/>
    </source>
</evidence>
<dbReference type="FunFam" id="2.60.120.260:FF:000023">
    <property type="entry name" value="Ephrin type-A receptor 2"/>
    <property type="match status" value="1"/>
</dbReference>
<dbReference type="InterPro" id="IPR001090">
    <property type="entry name" value="Ephrin_rcpt_lig-bd_dom"/>
</dbReference>
<dbReference type="Gene3D" id="2.60.40.1770">
    <property type="entry name" value="ephrin a2 ectodomain"/>
    <property type="match status" value="1"/>
</dbReference>
<dbReference type="FunFam" id="2.60.40.10:FF:000059">
    <property type="entry name" value="Ephrin type-A receptor 6"/>
    <property type="match status" value="1"/>
</dbReference>
<keyword evidence="23" id="KW-1015">Disulfide bond</keyword>
<dbReference type="FunFam" id="3.30.200.20:FF:000001">
    <property type="entry name" value="Ephrin type-A receptor 5"/>
    <property type="match status" value="1"/>
</dbReference>
<keyword evidence="3" id="KW-1003">Cell membrane</keyword>
<name>G3NNY5_GASAC</name>
<feature type="disulfide bond" evidence="23">
    <location>
        <begin position="130"/>
        <end position="140"/>
    </location>
</feature>
<comment type="subcellular location">
    <subcellularLocation>
        <location evidence="1">Cell membrane</location>
        <topology evidence="1">Single-pass type I membrane protein</topology>
    </subcellularLocation>
</comment>
<feature type="domain" description="Fibronectin type-III" evidence="27">
    <location>
        <begin position="348"/>
        <end position="464"/>
    </location>
</feature>
<dbReference type="GeneTree" id="ENSGT00940000165103"/>
<dbReference type="InterPro" id="IPR001245">
    <property type="entry name" value="Ser-Thr/Tyr_kinase_cat_dom"/>
</dbReference>
<evidence type="ECO:0000256" key="15">
    <source>
        <dbReference type="ARBA" id="ARBA00022989"/>
    </source>
</evidence>
<dbReference type="Pfam" id="PF14575">
    <property type="entry name" value="EphA2_TM"/>
    <property type="match status" value="1"/>
</dbReference>
<dbReference type="InterPro" id="IPR003961">
    <property type="entry name" value="FN3_dom"/>
</dbReference>
<feature type="domain" description="Eph LBD" evidence="28">
    <location>
        <begin position="24"/>
        <end position="226"/>
    </location>
</feature>
<dbReference type="InterPro" id="IPR020635">
    <property type="entry name" value="Tyr_kinase_cat_dom"/>
</dbReference>
<dbReference type="OMA" id="CLECPVH"/>
<dbReference type="PROSITE" id="PS50011">
    <property type="entry name" value="PROTEIN_KINASE_DOM"/>
    <property type="match status" value="1"/>
</dbReference>
<feature type="binding site" evidence="22">
    <location>
        <begin position="629"/>
        <end position="637"/>
    </location>
    <ligand>
        <name>ATP</name>
        <dbReference type="ChEBI" id="CHEBI:30616"/>
    </ligand>
</feature>
<organism evidence="29 30">
    <name type="scientific">Gasterosteus aculeatus aculeatus</name>
    <name type="common">three-spined stickleback</name>
    <dbReference type="NCBI Taxonomy" id="481459"/>
    <lineage>
        <taxon>Eukaryota</taxon>
        <taxon>Metazoa</taxon>
        <taxon>Chordata</taxon>
        <taxon>Craniata</taxon>
        <taxon>Vertebrata</taxon>
        <taxon>Euteleostomi</taxon>
        <taxon>Actinopterygii</taxon>
        <taxon>Neopterygii</taxon>
        <taxon>Teleostei</taxon>
        <taxon>Neoteleostei</taxon>
        <taxon>Acanthomorphata</taxon>
        <taxon>Eupercaria</taxon>
        <taxon>Perciformes</taxon>
        <taxon>Cottioidei</taxon>
        <taxon>Gasterosteales</taxon>
        <taxon>Gasterosteidae</taxon>
        <taxon>Gasterosteus</taxon>
    </lineage>
</organism>
<evidence type="ECO:0000256" key="23">
    <source>
        <dbReference type="PIRSR" id="PIRSR000666-3"/>
    </source>
</evidence>
<dbReference type="InterPro" id="IPR050449">
    <property type="entry name" value="Ephrin_rcpt_TKs"/>
</dbReference>
<evidence type="ECO:0000256" key="4">
    <source>
        <dbReference type="ARBA" id="ARBA00022553"/>
    </source>
</evidence>
<dbReference type="PANTHER" id="PTHR46877">
    <property type="entry name" value="EPH RECEPTOR A5"/>
    <property type="match status" value="1"/>
</dbReference>
<dbReference type="InterPro" id="IPR036116">
    <property type="entry name" value="FN3_sf"/>
</dbReference>
<dbReference type="Ensembl" id="ENSGACT00000007067.2">
    <property type="protein sequence ID" value="ENSGACP00000007049.2"/>
    <property type="gene ID" value="ENSGACG00000005322.2"/>
</dbReference>
<evidence type="ECO:0000259" key="26">
    <source>
        <dbReference type="PROSITE" id="PS50105"/>
    </source>
</evidence>
<dbReference type="Bgee" id="ENSGACG00000005322">
    <property type="expression patterns" value="Expressed in zone of skin and 11 other cell types or tissues"/>
</dbReference>
<keyword evidence="9" id="KW-0677">Repeat</keyword>
<evidence type="ECO:0000256" key="21">
    <source>
        <dbReference type="PIRSR" id="PIRSR000666-1"/>
    </source>
</evidence>
<dbReference type="Gene3D" id="2.10.50.10">
    <property type="entry name" value="Tumor Necrosis Factor Receptor, subunit A, domain 2"/>
    <property type="match status" value="1"/>
</dbReference>
<sequence length="986" mass="109770">MLSSCFKRGVVGLYAEPHTPLTKHIPLINSTPATCGGQTTGSAPVRASCSTRAEVILKRVCSYLLTSLVCVVLFQWEVTQRTLNGSQFYTYSVCNVGEREQDNWLRTTFIQRHQSASRVFVELQFIVRDCNSFGGSSLTCKETFNLFTSESDADVGTTFRKGQFKKVATIAPDEITGKNELRINTETRVVENLSRKGFYLAFQDIGACVALLSTRVYYKTCPATVKSLVLFPETVAGGENQGLREVSGACVDNAVSEESPRIYCTVDGDWAVMVGQCQCKPGYEEVKEACQECRPGFFKAAASGDKCEPCPANSEQLDSGALVCPCTDGFYRAPTDPPTGPCSGLPSAPRDLVATTVQLSTGKLLLSWSPPEDTAGRTDVTYSVECQRCEDSVCQLCGEKIRFEPAGTGLTDTKVSVSSLDAHLNYTFTVKAHSGVSMFEAEPRSSRPPSSISLTVSLRYTDPPRITTLRMVERTSASLSLSWDVFPRPLITDDNLVATTIIVRILEKNFVHVVDLTPCTAYMCKVQPSANIFKNGYKGFYVLLILNQTIVHLGFESEIFICRWIFIFLFRKRNSHSRQGPEDTYFSSSEQLKPLKTYVDPHTYEDPNVAVLKFATEIHPSHITKQKVIGAGEFGEVYRGNLKMPGRKEVAVAIKTLKPGYTEKQRQDFLSEASIMGQFSHQNIIRLEGVVTKFKHAMIVTEYMENGALDRYLKDHDGEFPSFQLVGMMYGIAAGMKYLSDMSYVHRDLAARNILVNNNLECKVSDFGLSRVLEDDPEGTYTTSGGKIPIRWTAPEAIAYRKFTSASDVWSFGIVMWEVMAFGERPYWDMSNHEVMKAINEAFRLPAPMDCPSAVYQLMLQCWLQDRSKRPRFGDIVNLLDKLLRSPDSLKTIADFDPRVSIRLPSTSGSDGSPFRSVSEWLESIKMSQYSENFTCAGVVTMDHVLQMKNEDIKNIGVRLPGHLKRIAYSILGLKDQTSTLSVFAV</sequence>
<evidence type="ECO:0000259" key="25">
    <source>
        <dbReference type="PROSITE" id="PS50011"/>
    </source>
</evidence>
<dbReference type="SMART" id="SM00615">
    <property type="entry name" value="EPH_lbd"/>
    <property type="match status" value="1"/>
</dbReference>
<keyword evidence="10 22" id="KW-0547">Nucleotide-binding</keyword>
<accession>G3NNY5</accession>
<dbReference type="SUPFAM" id="SSF47769">
    <property type="entry name" value="SAM/Pointed domain"/>
    <property type="match status" value="1"/>
</dbReference>
<dbReference type="GO" id="GO:0030425">
    <property type="term" value="C:dendrite"/>
    <property type="evidence" value="ECO:0007669"/>
    <property type="project" value="TreeGrafter"/>
</dbReference>
<feature type="active site" description="Proton acceptor" evidence="21">
    <location>
        <position position="748"/>
    </location>
</feature>
<evidence type="ECO:0000313" key="29">
    <source>
        <dbReference type="Ensembl" id="ENSGACP00000007049.2"/>
    </source>
</evidence>
<evidence type="ECO:0000256" key="16">
    <source>
        <dbReference type="ARBA" id="ARBA00023136"/>
    </source>
</evidence>
<dbReference type="Pfam" id="PF07714">
    <property type="entry name" value="PK_Tyr_Ser-Thr"/>
    <property type="match status" value="1"/>
</dbReference>
<dbReference type="SMART" id="SM00454">
    <property type="entry name" value="SAM"/>
    <property type="match status" value="1"/>
</dbReference>
<dbReference type="GO" id="GO:0005886">
    <property type="term" value="C:plasma membrane"/>
    <property type="evidence" value="ECO:0007669"/>
    <property type="project" value="UniProtKB-SubCell"/>
</dbReference>
<protein>
    <recommendedName>
        <fullName evidence="2">receptor protein-tyrosine kinase</fullName>
        <ecNumber evidence="2">2.7.10.1</ecNumber>
    </recommendedName>
</protein>
<dbReference type="CDD" id="cd00063">
    <property type="entry name" value="FN3"/>
    <property type="match status" value="1"/>
</dbReference>
<evidence type="ECO:0000256" key="11">
    <source>
        <dbReference type="ARBA" id="ARBA00022777"/>
    </source>
</evidence>
<dbReference type="Pfam" id="PF25599">
    <property type="entry name" value="Ephrin_CRD"/>
    <property type="match status" value="1"/>
</dbReference>
<dbReference type="Pfam" id="PF01404">
    <property type="entry name" value="Ephrin_lbd"/>
    <property type="match status" value="1"/>
</dbReference>
<dbReference type="InterPro" id="IPR002049">
    <property type="entry name" value="LE_dom"/>
</dbReference>
<keyword evidence="15" id="KW-1133">Transmembrane helix</keyword>
<evidence type="ECO:0000256" key="9">
    <source>
        <dbReference type="ARBA" id="ARBA00022737"/>
    </source>
</evidence>
<evidence type="ECO:0000256" key="3">
    <source>
        <dbReference type="ARBA" id="ARBA00022475"/>
    </source>
</evidence>
<dbReference type="SUPFAM" id="SSF57184">
    <property type="entry name" value="Growth factor receptor domain"/>
    <property type="match status" value="1"/>
</dbReference>
<evidence type="ECO:0000256" key="10">
    <source>
        <dbReference type="ARBA" id="ARBA00022741"/>
    </source>
</evidence>
<evidence type="ECO:0000256" key="22">
    <source>
        <dbReference type="PIRSR" id="PIRSR000666-2"/>
    </source>
</evidence>
<feature type="disulfide bond" evidence="23">
    <location>
        <begin position="94"/>
        <end position="208"/>
    </location>
</feature>
<dbReference type="InterPro" id="IPR017441">
    <property type="entry name" value="Protein_kinase_ATP_BS"/>
</dbReference>
<evidence type="ECO:0000256" key="8">
    <source>
        <dbReference type="ARBA" id="ARBA00022729"/>
    </source>
</evidence>
<dbReference type="SMART" id="SM00219">
    <property type="entry name" value="TyrKc"/>
    <property type="match status" value="1"/>
</dbReference>
<evidence type="ECO:0000256" key="12">
    <source>
        <dbReference type="ARBA" id="ARBA00022840"/>
    </source>
</evidence>
<evidence type="ECO:0000259" key="27">
    <source>
        <dbReference type="PROSITE" id="PS50853"/>
    </source>
</evidence>
<dbReference type="STRING" id="69293.ENSGACP00000007049"/>
<dbReference type="GO" id="GO:0005005">
    <property type="term" value="F:transmembrane-ephrin receptor activity"/>
    <property type="evidence" value="ECO:0007669"/>
    <property type="project" value="TreeGrafter"/>
</dbReference>
<dbReference type="CDD" id="cd05063">
    <property type="entry name" value="PTKc_EphR_A2"/>
    <property type="match status" value="1"/>
</dbReference>
<evidence type="ECO:0000256" key="5">
    <source>
        <dbReference type="ARBA" id="ARBA00022657"/>
    </source>
</evidence>
<dbReference type="FunFam" id="1.10.150.50:FF:000029">
    <property type="entry name" value="Ephrin type-A receptor 1"/>
    <property type="match status" value="1"/>
</dbReference>
<dbReference type="FunFam" id="2.10.50.10:FF:000001">
    <property type="entry name" value="Ephrin type-A receptor 5"/>
    <property type="match status" value="1"/>
</dbReference>
<dbReference type="PROSITE" id="PS51550">
    <property type="entry name" value="EPH_LBD"/>
    <property type="match status" value="1"/>
</dbReference>
<evidence type="ECO:0000256" key="7">
    <source>
        <dbReference type="ARBA" id="ARBA00022692"/>
    </source>
</evidence>
<dbReference type="PRINTS" id="PR00109">
    <property type="entry name" value="TYRKINASE"/>
</dbReference>
<evidence type="ECO:0000256" key="13">
    <source>
        <dbReference type="ARBA" id="ARBA00022843"/>
    </source>
</evidence>
<dbReference type="Gene3D" id="2.60.120.260">
    <property type="entry name" value="Galactose-binding domain-like"/>
    <property type="match status" value="1"/>
</dbReference>
<evidence type="ECO:0000313" key="30">
    <source>
        <dbReference type="Proteomes" id="UP000007635"/>
    </source>
</evidence>
<dbReference type="SMART" id="SM00060">
    <property type="entry name" value="FN3"/>
    <property type="match status" value="2"/>
</dbReference>
<dbReference type="Pfam" id="PF00536">
    <property type="entry name" value="SAM_1"/>
    <property type="match status" value="1"/>
</dbReference>
<dbReference type="PROSITE" id="PS50105">
    <property type="entry name" value="SAM_DOMAIN"/>
    <property type="match status" value="1"/>
</dbReference>
<dbReference type="GO" id="GO:0007155">
    <property type="term" value="P:cell adhesion"/>
    <property type="evidence" value="ECO:0007669"/>
    <property type="project" value="UniProtKB-KW"/>
</dbReference>
<evidence type="ECO:0000256" key="1">
    <source>
        <dbReference type="ARBA" id="ARBA00004251"/>
    </source>
</evidence>
<feature type="domain" description="SAM" evidence="26">
    <location>
        <begin position="913"/>
        <end position="977"/>
    </location>
</feature>
<dbReference type="GO" id="GO:0001525">
    <property type="term" value="P:angiogenesis"/>
    <property type="evidence" value="ECO:0007669"/>
    <property type="project" value="UniProtKB-KW"/>
</dbReference>
<dbReference type="Gene3D" id="3.30.200.20">
    <property type="entry name" value="Phosphorylase Kinase, domain 1"/>
    <property type="match status" value="1"/>
</dbReference>
<dbReference type="PROSITE" id="PS00109">
    <property type="entry name" value="PROTEIN_KINASE_TYR"/>
    <property type="match status" value="1"/>
</dbReference>
<evidence type="ECO:0000256" key="2">
    <source>
        <dbReference type="ARBA" id="ARBA00011902"/>
    </source>
</evidence>
<dbReference type="eggNOG" id="KOG0196">
    <property type="taxonomic scope" value="Eukaryota"/>
</dbReference>
<keyword evidence="14" id="KW-0130">Cell adhesion</keyword>
<feature type="binding site" evidence="22 24">
    <location>
        <position position="655"/>
    </location>
    <ligand>
        <name>ATP</name>
        <dbReference type="ChEBI" id="CHEBI:30616"/>
    </ligand>
</feature>
<reference evidence="29 30" key="1">
    <citation type="journal article" date="2021" name="G3 (Bethesda)">
        <title>Improved contiguity of the threespine stickleback genome using long-read sequencing.</title>
        <authorList>
            <person name="Nath S."/>
            <person name="Shaw D.E."/>
            <person name="White M.A."/>
        </authorList>
    </citation>
    <scope>NUCLEOTIDE SEQUENCE [LARGE SCALE GENOMIC DNA]</scope>
    <source>
        <strain evidence="29 30">Lake Benthic</strain>
    </source>
</reference>
<dbReference type="InterPro" id="IPR009030">
    <property type="entry name" value="Growth_fac_rcpt_cys_sf"/>
</dbReference>
<dbReference type="SUPFAM" id="SSF56112">
    <property type="entry name" value="Protein kinase-like (PK-like)"/>
    <property type="match status" value="1"/>
</dbReference>
<comment type="catalytic activity">
    <reaction evidence="20">
        <text>L-tyrosyl-[protein] + ATP = O-phospho-L-tyrosyl-[protein] + ADP + H(+)</text>
        <dbReference type="Rhea" id="RHEA:10596"/>
        <dbReference type="Rhea" id="RHEA-COMP:10136"/>
        <dbReference type="Rhea" id="RHEA-COMP:20101"/>
        <dbReference type="ChEBI" id="CHEBI:15378"/>
        <dbReference type="ChEBI" id="CHEBI:30616"/>
        <dbReference type="ChEBI" id="CHEBI:46858"/>
        <dbReference type="ChEBI" id="CHEBI:61978"/>
        <dbReference type="ChEBI" id="CHEBI:456216"/>
        <dbReference type="EC" id="2.7.10.1"/>
    </reaction>
</comment>
<keyword evidence="6" id="KW-0808">Transferase</keyword>
<keyword evidence="8" id="KW-0732">Signal</keyword>
<dbReference type="Gene3D" id="2.60.40.10">
    <property type="entry name" value="Immunoglobulins"/>
    <property type="match status" value="1"/>
</dbReference>
<keyword evidence="16" id="KW-0472">Membrane</keyword>
<dbReference type="SMART" id="SM01411">
    <property type="entry name" value="Ephrin_rec_like"/>
    <property type="match status" value="1"/>
</dbReference>
<dbReference type="InterPro" id="IPR008266">
    <property type="entry name" value="Tyr_kinase_AS"/>
</dbReference>
<dbReference type="AlphaFoldDB" id="G3NNY5"/>
<dbReference type="GO" id="GO:0007411">
    <property type="term" value="P:axon guidance"/>
    <property type="evidence" value="ECO:0007669"/>
    <property type="project" value="TreeGrafter"/>
</dbReference>
<keyword evidence="30" id="KW-1185">Reference proteome</keyword>
<dbReference type="InterPro" id="IPR001660">
    <property type="entry name" value="SAM"/>
</dbReference>
<proteinExistence type="predicted"/>
<dbReference type="InterPro" id="IPR016257">
    <property type="entry name" value="Tyr_kinase_ephrin_rcpt"/>
</dbReference>
<reference evidence="29" key="3">
    <citation type="submission" date="2025-09" db="UniProtKB">
        <authorList>
            <consortium name="Ensembl"/>
        </authorList>
    </citation>
    <scope>IDENTIFICATION</scope>
</reference>
<keyword evidence="17" id="KW-0829">Tyrosine-protein kinase</keyword>
<dbReference type="Gene3D" id="1.10.150.50">
    <property type="entry name" value="Transcription Factor, Ets-1"/>
    <property type="match status" value="1"/>
</dbReference>
<evidence type="ECO:0000259" key="28">
    <source>
        <dbReference type="PROSITE" id="PS51550"/>
    </source>
</evidence>
<keyword evidence="19" id="KW-0325">Glycoprotein</keyword>
<dbReference type="PROSITE" id="PS00107">
    <property type="entry name" value="PROTEIN_KINASE_ATP"/>
    <property type="match status" value="1"/>
</dbReference>
<evidence type="ECO:0000256" key="19">
    <source>
        <dbReference type="ARBA" id="ARBA00023180"/>
    </source>
</evidence>
<keyword evidence="7" id="KW-0812">Transmembrane</keyword>